<gene>
    <name evidence="6" type="ORF">GCM10011506_01760</name>
</gene>
<dbReference type="Gene3D" id="2.40.30.170">
    <property type="match status" value="1"/>
</dbReference>
<feature type="domain" description="CusB-like beta-barrel" evidence="4">
    <location>
        <begin position="215"/>
        <end position="287"/>
    </location>
</feature>
<dbReference type="InterPro" id="IPR058792">
    <property type="entry name" value="Beta-barrel_RND_2"/>
</dbReference>
<dbReference type="PANTHER" id="PTHR30097">
    <property type="entry name" value="CATION EFFLUX SYSTEM PROTEIN CUSB"/>
    <property type="match status" value="1"/>
</dbReference>
<evidence type="ECO:0000256" key="2">
    <source>
        <dbReference type="ARBA" id="ARBA00022448"/>
    </source>
</evidence>
<evidence type="ECO:0000259" key="4">
    <source>
        <dbReference type="Pfam" id="PF25954"/>
    </source>
</evidence>
<dbReference type="PROSITE" id="PS51257">
    <property type="entry name" value="PROKAR_LIPOPROTEIN"/>
    <property type="match status" value="1"/>
</dbReference>
<comment type="similarity">
    <text evidence="1">Belongs to the membrane fusion protein (MFP) (TC 8.A.1) family.</text>
</comment>
<evidence type="ECO:0000313" key="6">
    <source>
        <dbReference type="EMBL" id="GGC20285.1"/>
    </source>
</evidence>
<keyword evidence="3" id="KW-0175">Coiled coil</keyword>
<dbReference type="EMBL" id="BMEC01000001">
    <property type="protein sequence ID" value="GGC20285.1"/>
    <property type="molecule type" value="Genomic_DNA"/>
</dbReference>
<dbReference type="RefSeq" id="WP_188459917.1">
    <property type="nucleotide sequence ID" value="NZ_BAABHU010000001.1"/>
</dbReference>
<dbReference type="NCBIfam" id="TIGR01730">
    <property type="entry name" value="RND_mfp"/>
    <property type="match status" value="1"/>
</dbReference>
<comment type="caution">
    <text evidence="6">The sequence shown here is derived from an EMBL/GenBank/DDBJ whole genome shotgun (WGS) entry which is preliminary data.</text>
</comment>
<feature type="domain" description="CzcB-like barrel-sandwich hybrid" evidence="5">
    <location>
        <begin position="72"/>
        <end position="212"/>
    </location>
</feature>
<dbReference type="Pfam" id="PF25954">
    <property type="entry name" value="Beta-barrel_RND_2"/>
    <property type="match status" value="1"/>
</dbReference>
<dbReference type="InterPro" id="IPR051909">
    <property type="entry name" value="MFP_Cation_Efflux"/>
</dbReference>
<dbReference type="InterPro" id="IPR058647">
    <property type="entry name" value="BSH_CzcB-like"/>
</dbReference>
<keyword evidence="2" id="KW-0813">Transport</keyword>
<reference evidence="7" key="1">
    <citation type="journal article" date="2019" name="Int. J. Syst. Evol. Microbiol.">
        <title>The Global Catalogue of Microorganisms (GCM) 10K type strain sequencing project: providing services to taxonomists for standard genome sequencing and annotation.</title>
        <authorList>
            <consortium name="The Broad Institute Genomics Platform"/>
            <consortium name="The Broad Institute Genome Sequencing Center for Infectious Disease"/>
            <person name="Wu L."/>
            <person name="Ma J."/>
        </authorList>
    </citation>
    <scope>NUCLEOTIDE SEQUENCE [LARGE SCALE GENOMIC DNA]</scope>
    <source>
        <strain evidence="7">CGMCC 1.10832</strain>
    </source>
</reference>
<feature type="coiled-coil region" evidence="3">
    <location>
        <begin position="101"/>
        <end position="166"/>
    </location>
</feature>
<accession>A0ABQ1L6R9</accession>
<dbReference type="InterPro" id="IPR006143">
    <property type="entry name" value="RND_pump_MFP"/>
</dbReference>
<dbReference type="Pfam" id="PF25973">
    <property type="entry name" value="BSH_CzcB"/>
    <property type="match status" value="1"/>
</dbReference>
<keyword evidence="7" id="KW-1185">Reference proteome</keyword>
<evidence type="ECO:0000313" key="7">
    <source>
        <dbReference type="Proteomes" id="UP000636010"/>
    </source>
</evidence>
<organism evidence="6 7">
    <name type="scientific">Marivirga lumbricoides</name>
    <dbReference type="NCBI Taxonomy" id="1046115"/>
    <lineage>
        <taxon>Bacteria</taxon>
        <taxon>Pseudomonadati</taxon>
        <taxon>Bacteroidota</taxon>
        <taxon>Cytophagia</taxon>
        <taxon>Cytophagales</taxon>
        <taxon>Marivirgaceae</taxon>
        <taxon>Marivirga</taxon>
    </lineage>
</organism>
<protein>
    <submittedName>
        <fullName evidence="6">Hemolysin D</fullName>
    </submittedName>
</protein>
<dbReference type="Gene3D" id="2.40.50.100">
    <property type="match status" value="1"/>
</dbReference>
<evidence type="ECO:0000256" key="3">
    <source>
        <dbReference type="SAM" id="Coils"/>
    </source>
</evidence>
<evidence type="ECO:0000256" key="1">
    <source>
        <dbReference type="ARBA" id="ARBA00009477"/>
    </source>
</evidence>
<dbReference type="Proteomes" id="UP000636010">
    <property type="component" value="Unassembled WGS sequence"/>
</dbReference>
<sequence length="367" mass="40831">MNVIKQIGLFSIIVLMAFGCEKNASIPDKANSKAFCLNDNFKKKIKFEQLISQNVVEEIPLTGVVEPNPDKVIHFVSLVGGIISNTYFSLGDKVNRGQVLAELRSTELSSLEAELSNLNAQIKVAERQLASVRSMYDDEISSERDLLEAESELDILRSEKNKITSHLNLFSASTQRGVFEIKAPTSGIITDKNIAAGMQISAEGESLFTISDLSEVWVMVNIYASNIEHIQEGMDVKIKTLSYPDKVFKGNIERISQAYDQEAKVLKARVSLQNDNLKLKPGMLVDVVAFKQTDIEALSVPTKAIVFSDDRSYVITYQSDCQLEAKEVTISSSGNDISFISGDLKENEKIISQNQLLIYEQLKNFQN</sequence>
<dbReference type="PANTHER" id="PTHR30097:SF4">
    <property type="entry name" value="SLR6042 PROTEIN"/>
    <property type="match status" value="1"/>
</dbReference>
<dbReference type="SUPFAM" id="SSF111369">
    <property type="entry name" value="HlyD-like secretion proteins"/>
    <property type="match status" value="1"/>
</dbReference>
<proteinExistence type="inferred from homology"/>
<dbReference type="Gene3D" id="1.10.287.470">
    <property type="entry name" value="Helix hairpin bin"/>
    <property type="match status" value="1"/>
</dbReference>
<name>A0ABQ1L6R9_9BACT</name>
<evidence type="ECO:0000259" key="5">
    <source>
        <dbReference type="Pfam" id="PF25973"/>
    </source>
</evidence>
<dbReference type="Gene3D" id="2.40.420.20">
    <property type="match status" value="1"/>
</dbReference>